<sequence>MKRKRRSQAAKEQLHAPRSYVTKLLETCMQQARAFAPRDILAIYQGAAGLNRQLNEVQLLAMDAVTASCLPQFNSQDLESFLELRTKYSQELSATLKSAMLQEWPSQDAQQRHIEAEASDLRPYGLQQAAHALGCLLKAGVAIPPSTTASVARQAQDLAPFWDLPGASTILGSAHRLMGPTLWDDGDRQDTKAAVQQMACSLLEAQANRIMTKQKQTGSWTMLGGKRRPVMLANVLNIGHKLGASPKPVCQHALLTTLSASTLAGLSMLDVADLMEVLSAWGQATQHLELVDALALMATRNWKRASSRTQSQIRQSLALLQKDLPNPSPRMQGLTHEMAFHR</sequence>
<accession>A0AAW1PQS6</accession>
<dbReference type="AlphaFoldDB" id="A0AAW1PQS6"/>
<dbReference type="Proteomes" id="UP001465755">
    <property type="component" value="Unassembled WGS sequence"/>
</dbReference>
<proteinExistence type="predicted"/>
<name>A0AAW1PQS6_9CHLO</name>
<dbReference type="EMBL" id="JALJOQ010000008">
    <property type="protein sequence ID" value="KAK9812200.1"/>
    <property type="molecule type" value="Genomic_DNA"/>
</dbReference>
<evidence type="ECO:0000313" key="2">
    <source>
        <dbReference type="Proteomes" id="UP001465755"/>
    </source>
</evidence>
<keyword evidence="2" id="KW-1185">Reference proteome</keyword>
<reference evidence="1 2" key="1">
    <citation type="journal article" date="2024" name="Nat. Commun.">
        <title>Phylogenomics reveals the evolutionary origins of lichenization in chlorophyte algae.</title>
        <authorList>
            <person name="Puginier C."/>
            <person name="Libourel C."/>
            <person name="Otte J."/>
            <person name="Skaloud P."/>
            <person name="Haon M."/>
            <person name="Grisel S."/>
            <person name="Petersen M."/>
            <person name="Berrin J.G."/>
            <person name="Delaux P.M."/>
            <person name="Dal Grande F."/>
            <person name="Keller J."/>
        </authorList>
    </citation>
    <scope>NUCLEOTIDE SEQUENCE [LARGE SCALE GENOMIC DNA]</scope>
    <source>
        <strain evidence="1 2">SAG 2036</strain>
    </source>
</reference>
<gene>
    <name evidence="1" type="ORF">WJX73_003759</name>
</gene>
<protein>
    <submittedName>
        <fullName evidence="1">Uncharacterized protein</fullName>
    </submittedName>
</protein>
<comment type="caution">
    <text evidence="1">The sequence shown here is derived from an EMBL/GenBank/DDBJ whole genome shotgun (WGS) entry which is preliminary data.</text>
</comment>
<organism evidence="1 2">
    <name type="scientific">Symbiochloris irregularis</name>
    <dbReference type="NCBI Taxonomy" id="706552"/>
    <lineage>
        <taxon>Eukaryota</taxon>
        <taxon>Viridiplantae</taxon>
        <taxon>Chlorophyta</taxon>
        <taxon>core chlorophytes</taxon>
        <taxon>Trebouxiophyceae</taxon>
        <taxon>Trebouxiales</taxon>
        <taxon>Trebouxiaceae</taxon>
        <taxon>Symbiochloris</taxon>
    </lineage>
</organism>
<evidence type="ECO:0000313" key="1">
    <source>
        <dbReference type="EMBL" id="KAK9812200.1"/>
    </source>
</evidence>